<evidence type="ECO:0000313" key="2">
    <source>
        <dbReference type="EMBL" id="ORX92351.1"/>
    </source>
</evidence>
<evidence type="ECO:0000256" key="1">
    <source>
        <dbReference type="SAM" id="SignalP"/>
    </source>
</evidence>
<dbReference type="InParanoid" id="A0A1Y1Y2V6"/>
<feature type="signal peptide" evidence="1">
    <location>
        <begin position="1"/>
        <end position="19"/>
    </location>
</feature>
<dbReference type="Proteomes" id="UP000193498">
    <property type="component" value="Unassembled WGS sequence"/>
</dbReference>
<organism evidence="2 3">
    <name type="scientific">Basidiobolus meristosporus CBS 931.73</name>
    <dbReference type="NCBI Taxonomy" id="1314790"/>
    <lineage>
        <taxon>Eukaryota</taxon>
        <taxon>Fungi</taxon>
        <taxon>Fungi incertae sedis</taxon>
        <taxon>Zoopagomycota</taxon>
        <taxon>Entomophthoromycotina</taxon>
        <taxon>Basidiobolomycetes</taxon>
        <taxon>Basidiobolales</taxon>
        <taxon>Basidiobolaceae</taxon>
        <taxon>Basidiobolus</taxon>
    </lineage>
</organism>
<protein>
    <recommendedName>
        <fullName evidence="4">Endo-1,3(4)-beta-glucanase 1 carbohydrate binding domain-containing protein</fullName>
    </recommendedName>
</protein>
<proteinExistence type="predicted"/>
<dbReference type="EMBL" id="MCFE01000281">
    <property type="protein sequence ID" value="ORX92351.1"/>
    <property type="molecule type" value="Genomic_DNA"/>
</dbReference>
<reference evidence="2 3" key="1">
    <citation type="submission" date="2016-07" db="EMBL/GenBank/DDBJ databases">
        <title>Pervasive Adenine N6-methylation of Active Genes in Fungi.</title>
        <authorList>
            <consortium name="DOE Joint Genome Institute"/>
            <person name="Mondo S.J."/>
            <person name="Dannebaum R.O."/>
            <person name="Kuo R.C."/>
            <person name="Labutti K."/>
            <person name="Haridas S."/>
            <person name="Kuo A."/>
            <person name="Salamov A."/>
            <person name="Ahrendt S.R."/>
            <person name="Lipzen A."/>
            <person name="Sullivan W."/>
            <person name="Andreopoulos W.B."/>
            <person name="Clum A."/>
            <person name="Lindquist E."/>
            <person name="Daum C."/>
            <person name="Ramamoorthy G.K."/>
            <person name="Gryganskyi A."/>
            <person name="Culley D."/>
            <person name="Magnuson J.K."/>
            <person name="James T.Y."/>
            <person name="O'Malley M.A."/>
            <person name="Stajich J.E."/>
            <person name="Spatafora J.W."/>
            <person name="Visel A."/>
            <person name="Grigoriev I.V."/>
        </authorList>
    </citation>
    <scope>NUCLEOTIDE SEQUENCE [LARGE SCALE GENOMIC DNA]</scope>
    <source>
        <strain evidence="2 3">CBS 931.73</strain>
    </source>
</reference>
<evidence type="ECO:0008006" key="4">
    <source>
        <dbReference type="Google" id="ProtNLM"/>
    </source>
</evidence>
<gene>
    <name evidence="2" type="ORF">K493DRAFT_408874</name>
</gene>
<keyword evidence="3" id="KW-1185">Reference proteome</keyword>
<sequence>MKFAASFFAGLTLAASALALPLDEWCAGKPDTALQCVDEFHSGVMWRCQGGKMVDYSCFEDQVCVNAACADRPPESVNKPDHSSSSSVYANSTSVAAPTSIHTQSIPHVTPKPTVHSPCECTPVEPSSVAYMNDFLIAYQNQGYFWDVAARNPDSVHRFEYEGVNSEGESFTAATIIQPKEYIEGDLPMGAKLYDCFKKSELVPSWNSDAVIASKCSLYDDNKLIASMEFTASQ</sequence>
<feature type="chain" id="PRO_5012033583" description="Endo-1,3(4)-beta-glucanase 1 carbohydrate binding domain-containing protein" evidence="1">
    <location>
        <begin position="20"/>
        <end position="234"/>
    </location>
</feature>
<name>A0A1Y1Y2V6_9FUNG</name>
<accession>A0A1Y1Y2V6</accession>
<dbReference type="AlphaFoldDB" id="A0A1Y1Y2V6"/>
<keyword evidence="1" id="KW-0732">Signal</keyword>
<evidence type="ECO:0000313" key="3">
    <source>
        <dbReference type="Proteomes" id="UP000193498"/>
    </source>
</evidence>
<comment type="caution">
    <text evidence="2">The sequence shown here is derived from an EMBL/GenBank/DDBJ whole genome shotgun (WGS) entry which is preliminary data.</text>
</comment>